<organism evidence="1">
    <name type="scientific">Macaca fascicularis</name>
    <name type="common">Crab-eating macaque</name>
    <name type="synonym">Cynomolgus monkey</name>
    <dbReference type="NCBI Taxonomy" id="9541"/>
    <lineage>
        <taxon>Eukaryota</taxon>
        <taxon>Metazoa</taxon>
        <taxon>Chordata</taxon>
        <taxon>Craniata</taxon>
        <taxon>Vertebrata</taxon>
        <taxon>Euteleostomi</taxon>
        <taxon>Mammalia</taxon>
        <taxon>Eutheria</taxon>
        <taxon>Euarchontoglires</taxon>
        <taxon>Primates</taxon>
        <taxon>Haplorrhini</taxon>
        <taxon>Catarrhini</taxon>
        <taxon>Cercopithecidae</taxon>
        <taxon>Cercopithecinae</taxon>
        <taxon>Macaca</taxon>
    </lineage>
</organism>
<reference evidence="1" key="1">
    <citation type="journal article" date="2007" name="PLoS Biol.">
        <title>Rate of evolution in brain-expressed genes in humans and other primates.</title>
        <authorList>
            <person name="Wang H.-Y."/>
            <person name="Chien H.-C."/>
            <person name="Osada N."/>
            <person name="Hashimoto K."/>
            <person name="Sugano S."/>
            <person name="Gojobori T."/>
            <person name="Chou C.-K."/>
            <person name="Tsai S.-F."/>
            <person name="Wu C.-I."/>
            <person name="Shen C.-K.J."/>
        </authorList>
    </citation>
    <scope>NUCLEOTIDE SEQUENCE</scope>
</reference>
<evidence type="ECO:0000313" key="1">
    <source>
        <dbReference type="EMBL" id="BAE88935.1"/>
    </source>
</evidence>
<accession>I7GM55</accession>
<proteinExistence type="evidence at transcript level"/>
<sequence length="66" mass="7612">MHNFSHCQHPPPLVTIGEPTLTHQPHLKSIVYIRVHSWRGMICGFGQMYEDMYSAIIVSCRVFSLL</sequence>
<protein>
    <submittedName>
        <fullName evidence="1">Macaca fascicularis brain cDNA clone: QbsB-10365, similar to human similar to VLLR9392 (LOC389118), mRNA, RefSeq: XM_371639.1</fullName>
    </submittedName>
</protein>
<dbReference type="AlphaFoldDB" id="I7GM55"/>
<name>I7GM55_MACFA</name>
<dbReference type="EMBL" id="AB171872">
    <property type="protein sequence ID" value="BAE88935.1"/>
    <property type="molecule type" value="mRNA"/>
</dbReference>